<gene>
    <name evidence="2" type="ORF">WICMUC_000570</name>
</gene>
<name>A0A9P8PX25_9ASCO</name>
<comment type="caution">
    <text evidence="2">The sequence shown here is derived from an EMBL/GenBank/DDBJ whole genome shotgun (WGS) entry which is preliminary data.</text>
</comment>
<dbReference type="Proteomes" id="UP000769528">
    <property type="component" value="Unassembled WGS sequence"/>
</dbReference>
<keyword evidence="3" id="KW-1185">Reference proteome</keyword>
<reference evidence="2" key="2">
    <citation type="submission" date="2021-01" db="EMBL/GenBank/DDBJ databases">
        <authorList>
            <person name="Schikora-Tamarit M.A."/>
        </authorList>
    </citation>
    <scope>NUCLEOTIDE SEQUENCE</scope>
    <source>
        <strain evidence="2">CBS6341</strain>
    </source>
</reference>
<evidence type="ECO:0000313" key="3">
    <source>
        <dbReference type="Proteomes" id="UP000769528"/>
    </source>
</evidence>
<dbReference type="OrthoDB" id="4078956at2759"/>
<evidence type="ECO:0000313" key="2">
    <source>
        <dbReference type="EMBL" id="KAH3680087.1"/>
    </source>
</evidence>
<dbReference type="EMBL" id="JAEUBF010000161">
    <property type="protein sequence ID" value="KAH3680087.1"/>
    <property type="molecule type" value="Genomic_DNA"/>
</dbReference>
<dbReference type="AlphaFoldDB" id="A0A9P8PX25"/>
<protein>
    <submittedName>
        <fullName evidence="2">Uncharacterized protein</fullName>
    </submittedName>
</protein>
<accession>A0A9P8PX25</accession>
<organism evidence="2 3">
    <name type="scientific">Wickerhamomyces mucosus</name>
    <dbReference type="NCBI Taxonomy" id="1378264"/>
    <lineage>
        <taxon>Eukaryota</taxon>
        <taxon>Fungi</taxon>
        <taxon>Dikarya</taxon>
        <taxon>Ascomycota</taxon>
        <taxon>Saccharomycotina</taxon>
        <taxon>Saccharomycetes</taxon>
        <taxon>Phaffomycetales</taxon>
        <taxon>Wickerhamomycetaceae</taxon>
        <taxon>Wickerhamomyces</taxon>
    </lineage>
</organism>
<feature type="region of interest" description="Disordered" evidence="1">
    <location>
        <begin position="1"/>
        <end position="21"/>
    </location>
</feature>
<sequence length="416" mass="49571">MTLRLKPSRIKKKSNRKRKGQVSWYKRFKNKDNQEENPGDVLTRDETLYNKIQITDITTENDIYDWQRDISPYSIPSLKFKRVRSLKDLCAQKIADNSNHLNSNIMESINWHIGKLIWEYIQLNQMDSFKIFKLFAQNFHKENTFSCHYQNINIYPSSFTKAYLMNTLPNCKNIRMEMIYKNINLNRFIHINNNDNNFPYIIILNIQKLINQDDIISLTNLINLESLKISIKNSSIINDNLIYNLCIALKNGKLSNLKIISLPEISQSNLIKLQQISKYCQLEYIEITNRLSIDLNLWNEIDLINWEISEFQMNNIKWGLKSMIYLKLESSIVLNFNLTDQIYDPEMTNDLHRQISYDQLWNDEDERYYSYGIYLKNPKEYKKDSKLQPSKEILKPKVLQRGKLNKKGVKNFFDIK</sequence>
<reference evidence="2" key="1">
    <citation type="journal article" date="2021" name="Open Biol.">
        <title>Shared evolutionary footprints suggest mitochondrial oxidative damage underlies multiple complex I losses in fungi.</title>
        <authorList>
            <person name="Schikora-Tamarit M.A."/>
            <person name="Marcet-Houben M."/>
            <person name="Nosek J."/>
            <person name="Gabaldon T."/>
        </authorList>
    </citation>
    <scope>NUCLEOTIDE SEQUENCE</scope>
    <source>
        <strain evidence="2">CBS6341</strain>
    </source>
</reference>
<feature type="compositionally biased region" description="Basic residues" evidence="1">
    <location>
        <begin position="1"/>
        <end position="20"/>
    </location>
</feature>
<evidence type="ECO:0000256" key="1">
    <source>
        <dbReference type="SAM" id="MobiDB-lite"/>
    </source>
</evidence>
<proteinExistence type="predicted"/>